<gene>
    <name evidence="1" type="ORF">SFRICE_032875</name>
</gene>
<name>A0A2H1X1N0_SPOFR</name>
<proteinExistence type="predicted"/>
<sequence>MSILFYHQNPPFGMIEFGAKLNCSHPVRFRRFQHGRLSHLQNYKHIVSSINQLVFVDDPGWTLMFYYYVGGVRQAYYQRIVGSDVSFKSLRTKLGSS</sequence>
<accession>A0A2H1X1N0</accession>
<dbReference type="AlphaFoldDB" id="A0A2H1X1N0"/>
<organism evidence="1">
    <name type="scientific">Spodoptera frugiperda</name>
    <name type="common">Fall armyworm</name>
    <dbReference type="NCBI Taxonomy" id="7108"/>
    <lineage>
        <taxon>Eukaryota</taxon>
        <taxon>Metazoa</taxon>
        <taxon>Ecdysozoa</taxon>
        <taxon>Arthropoda</taxon>
        <taxon>Hexapoda</taxon>
        <taxon>Insecta</taxon>
        <taxon>Pterygota</taxon>
        <taxon>Neoptera</taxon>
        <taxon>Endopterygota</taxon>
        <taxon>Lepidoptera</taxon>
        <taxon>Glossata</taxon>
        <taxon>Ditrysia</taxon>
        <taxon>Noctuoidea</taxon>
        <taxon>Noctuidae</taxon>
        <taxon>Amphipyrinae</taxon>
        <taxon>Spodoptera</taxon>
    </lineage>
</organism>
<dbReference type="EMBL" id="ODYU01012756">
    <property type="protein sequence ID" value="SOQ59221.1"/>
    <property type="molecule type" value="Genomic_DNA"/>
</dbReference>
<protein>
    <submittedName>
        <fullName evidence="1">SFRICE_032875</fullName>
    </submittedName>
</protein>
<evidence type="ECO:0000313" key="1">
    <source>
        <dbReference type="EMBL" id="SOQ59221.1"/>
    </source>
</evidence>
<reference evidence="1" key="1">
    <citation type="submission" date="2016-07" db="EMBL/GenBank/DDBJ databases">
        <authorList>
            <person name="Bretaudeau A."/>
        </authorList>
    </citation>
    <scope>NUCLEOTIDE SEQUENCE</scope>
    <source>
        <strain evidence="1">Rice</strain>
        <tissue evidence="1">Whole body</tissue>
    </source>
</reference>